<evidence type="ECO:0000313" key="1">
    <source>
        <dbReference type="EMBL" id="KAJ8311003.1"/>
    </source>
</evidence>
<sequence length="193" mass="21845">MTRGIAITDTGNVLVVLYEYKDGMIVEITTNGKHFRTIQQDIVDNIICTNINGDKSKVVVVNKQGQRRFIYQAEGRKLKSVFKPQYVVTDKHGHIIISDFYNSVINVLDIDGKFIQFLTTPEQGCDRPVGFDLVNRANIDLVYSVLQIHSQPLRINISPKEAIYITGITTDNSIKILQLTMDGIEELLYTKPN</sequence>
<organism evidence="1 2">
    <name type="scientific">Tegillarca granosa</name>
    <name type="common">Malaysian cockle</name>
    <name type="synonym">Anadara granosa</name>
    <dbReference type="NCBI Taxonomy" id="220873"/>
    <lineage>
        <taxon>Eukaryota</taxon>
        <taxon>Metazoa</taxon>
        <taxon>Spiralia</taxon>
        <taxon>Lophotrochozoa</taxon>
        <taxon>Mollusca</taxon>
        <taxon>Bivalvia</taxon>
        <taxon>Autobranchia</taxon>
        <taxon>Pteriomorphia</taxon>
        <taxon>Arcoida</taxon>
        <taxon>Arcoidea</taxon>
        <taxon>Arcidae</taxon>
        <taxon>Tegillarca</taxon>
    </lineage>
</organism>
<evidence type="ECO:0000313" key="2">
    <source>
        <dbReference type="Proteomes" id="UP001217089"/>
    </source>
</evidence>
<gene>
    <name evidence="1" type="ORF">KUTeg_011448</name>
</gene>
<reference evidence="1 2" key="1">
    <citation type="submission" date="2022-12" db="EMBL/GenBank/DDBJ databases">
        <title>Chromosome-level genome of Tegillarca granosa.</title>
        <authorList>
            <person name="Kim J."/>
        </authorList>
    </citation>
    <scope>NUCLEOTIDE SEQUENCE [LARGE SCALE GENOMIC DNA]</scope>
    <source>
        <strain evidence="1">Teg-2019</strain>
        <tissue evidence="1">Adductor muscle</tissue>
    </source>
</reference>
<dbReference type="Proteomes" id="UP001217089">
    <property type="component" value="Unassembled WGS sequence"/>
</dbReference>
<accession>A0ABQ9F0R9</accession>
<dbReference type="InterPro" id="IPR011042">
    <property type="entry name" value="6-blade_b-propeller_TolB-like"/>
</dbReference>
<proteinExistence type="predicted"/>
<dbReference type="Gene3D" id="2.120.10.30">
    <property type="entry name" value="TolB, C-terminal domain"/>
    <property type="match status" value="1"/>
</dbReference>
<dbReference type="SUPFAM" id="SSF101898">
    <property type="entry name" value="NHL repeat"/>
    <property type="match status" value="1"/>
</dbReference>
<keyword evidence="2" id="KW-1185">Reference proteome</keyword>
<dbReference type="EMBL" id="JARBDR010000613">
    <property type="protein sequence ID" value="KAJ8311003.1"/>
    <property type="molecule type" value="Genomic_DNA"/>
</dbReference>
<name>A0ABQ9F0R9_TEGGR</name>
<comment type="caution">
    <text evidence="1">The sequence shown here is derived from an EMBL/GenBank/DDBJ whole genome shotgun (WGS) entry which is preliminary data.</text>
</comment>
<protein>
    <submittedName>
        <fullName evidence="1">Uncharacterized protein</fullName>
    </submittedName>
</protein>